<dbReference type="GO" id="GO:0009451">
    <property type="term" value="P:RNA modification"/>
    <property type="evidence" value="ECO:0007669"/>
    <property type="project" value="InterPro"/>
</dbReference>
<dbReference type="NCBIfam" id="TIGR03317">
    <property type="entry name" value="ygfZ_signature"/>
    <property type="match status" value="1"/>
</dbReference>
<dbReference type="HAMAP" id="MF_01175">
    <property type="entry name" value="tRNA_modifying_YgfZ"/>
    <property type="match status" value="1"/>
</dbReference>
<feature type="binding site" evidence="4">
    <location>
        <position position="193"/>
    </location>
    <ligand>
        <name>folate</name>
        <dbReference type="ChEBI" id="CHEBI:62501"/>
    </ligand>
</feature>
<keyword evidence="1 4" id="KW-0963">Cytoplasm</keyword>
<dbReference type="GO" id="GO:0005542">
    <property type="term" value="F:folic acid binding"/>
    <property type="evidence" value="ECO:0007669"/>
    <property type="project" value="UniProtKB-UniRule"/>
</dbReference>
<comment type="similarity">
    <text evidence="4">Belongs to the tRNA-modifying YgfZ family.</text>
</comment>
<reference evidence="6" key="1">
    <citation type="submission" date="2022-05" db="EMBL/GenBank/DDBJ databases">
        <title>Impact of host demography and evolutionary history on endosymbiont molecular evolution: a test in carpenter ants (Genus Camponotus) and their Blochmannia endosymbionts.</title>
        <authorList>
            <person name="Manthey J.D."/>
            <person name="Giron J.C."/>
            <person name="Hruska J.P."/>
        </authorList>
    </citation>
    <scope>NUCLEOTIDE SEQUENCE</scope>
    <source>
        <strain evidence="6">C-039</strain>
    </source>
</reference>
<dbReference type="Proteomes" id="UP001056209">
    <property type="component" value="Chromosome"/>
</dbReference>
<dbReference type="InterPro" id="IPR048451">
    <property type="entry name" value="YgfZ_barrel"/>
</dbReference>
<dbReference type="SUPFAM" id="SSF101790">
    <property type="entry name" value="Aminomethyltransferase beta-barrel domain"/>
    <property type="match status" value="1"/>
</dbReference>
<sequence>MLSNIFFSRQYPVSSEDLPLTFISLEEWILVKLYGRDVIQYLHNQFTCDIKNLDKDKYRFSAYCNQKGKMLSNMYVFHVKNQEMAFIERLNICKKQITEMKKYIVSSNVSITPDYNVILIGIAGINARQYLSMFFSVIPTKNYTVVHNKDVTLLYFDAPTERFLLIINNKSTLDYLLSKQKLYCIQFNDSRQWALLDIEAGYPIIELATSELFMPQSVNMDMLQGVSFNKGCYLGQESIARIQYRGSNKKELYRLIGVIDYYKNKQTFPTAGDRIELKLNNQHWKNIGIILQSCRIKENNVWLQAVLNRSVLNSSELRIINMKTHDSFTFSIIDYNKFK</sequence>
<keyword evidence="3 4" id="KW-0290">Folate-binding</keyword>
<evidence type="ECO:0000313" key="7">
    <source>
        <dbReference type="Proteomes" id="UP001056209"/>
    </source>
</evidence>
<evidence type="ECO:0000256" key="1">
    <source>
        <dbReference type="ARBA" id="ARBA00022490"/>
    </source>
</evidence>
<protein>
    <recommendedName>
        <fullName evidence="4">tRNA-modifying protein YgfZ</fullName>
    </recommendedName>
</protein>
<dbReference type="GO" id="GO:0005737">
    <property type="term" value="C:cytoplasm"/>
    <property type="evidence" value="ECO:0007669"/>
    <property type="project" value="UniProtKB-SubCell"/>
</dbReference>
<dbReference type="EMBL" id="CP097753">
    <property type="protein sequence ID" value="URJ27934.1"/>
    <property type="molecule type" value="Genomic_DNA"/>
</dbReference>
<evidence type="ECO:0000256" key="4">
    <source>
        <dbReference type="HAMAP-Rule" id="MF_01175"/>
    </source>
</evidence>
<evidence type="ECO:0000256" key="2">
    <source>
        <dbReference type="ARBA" id="ARBA00022694"/>
    </source>
</evidence>
<proteinExistence type="inferred from homology"/>
<evidence type="ECO:0000256" key="3">
    <source>
        <dbReference type="ARBA" id="ARBA00022954"/>
    </source>
</evidence>
<dbReference type="Gene3D" id="3.30.70.1630">
    <property type="match status" value="1"/>
</dbReference>
<comment type="function">
    <text evidence="4">Folate-binding protein involved in regulating the level of ATP-DnaA and in the modification of some tRNAs. It is probably a key factor in regulatory networks that act via tRNA modification, such as initiation of chromosomal replication.</text>
</comment>
<dbReference type="Pfam" id="PF21130">
    <property type="entry name" value="YgfZ_barrel"/>
    <property type="match status" value="1"/>
</dbReference>
<accession>A0A9Q8X2F5</accession>
<dbReference type="Gene3D" id="2.40.30.160">
    <property type="match status" value="1"/>
</dbReference>
<dbReference type="GO" id="GO:0016226">
    <property type="term" value="P:iron-sulfur cluster assembly"/>
    <property type="evidence" value="ECO:0007669"/>
    <property type="project" value="TreeGrafter"/>
</dbReference>
<feature type="domain" description="tRNA-modifying protein YgfZ-like beta-barrel" evidence="5">
    <location>
        <begin position="248"/>
        <end position="319"/>
    </location>
</feature>
<organism evidence="6 7">
    <name type="scientific">Candidatus Blochmannia vicinus</name>
    <name type="common">nom. nud.</name>
    <dbReference type="NCBI Taxonomy" id="251540"/>
    <lineage>
        <taxon>Bacteria</taxon>
        <taxon>Pseudomonadati</taxon>
        <taxon>Pseudomonadota</taxon>
        <taxon>Gammaproteobacteria</taxon>
        <taxon>Enterobacterales</taxon>
        <taxon>Enterobacteriaceae</taxon>
        <taxon>ant endosymbionts</taxon>
        <taxon>Candidatus Blochmanniella</taxon>
    </lineage>
</organism>
<dbReference type="SUPFAM" id="SSF103025">
    <property type="entry name" value="Folate-binding domain"/>
    <property type="match status" value="1"/>
</dbReference>
<dbReference type="PANTHER" id="PTHR22602">
    <property type="entry name" value="TRANSFERASE CAF17, MITOCHONDRIAL-RELATED"/>
    <property type="match status" value="1"/>
</dbReference>
<dbReference type="InterPro" id="IPR029043">
    <property type="entry name" value="GcvT/YgfZ_C"/>
</dbReference>
<feature type="binding site" evidence="4">
    <location>
        <position position="28"/>
    </location>
    <ligand>
        <name>folate</name>
        <dbReference type="ChEBI" id="CHEBI:62501"/>
    </ligand>
</feature>
<evidence type="ECO:0000259" key="5">
    <source>
        <dbReference type="Pfam" id="PF21130"/>
    </source>
</evidence>
<dbReference type="InterPro" id="IPR017703">
    <property type="entry name" value="YgfZ/GCV_T_CS"/>
</dbReference>
<dbReference type="AlphaFoldDB" id="A0A9Q8X2F5"/>
<name>A0A9Q8X2F5_9ENTR</name>
<dbReference type="Gene3D" id="3.30.70.1400">
    <property type="entry name" value="Aminomethyltransferase beta-barrel domains"/>
    <property type="match status" value="1"/>
</dbReference>
<keyword evidence="2 4" id="KW-0819">tRNA processing</keyword>
<dbReference type="InterPro" id="IPR023758">
    <property type="entry name" value="tRNA-modifying_YgfZ"/>
</dbReference>
<comment type="subcellular location">
    <subcellularLocation>
        <location evidence="4">Cytoplasm</location>
    </subcellularLocation>
</comment>
<dbReference type="InterPro" id="IPR045179">
    <property type="entry name" value="YgfZ/GcvT"/>
</dbReference>
<dbReference type="PANTHER" id="PTHR22602:SF0">
    <property type="entry name" value="TRANSFERASE CAF17, MITOCHONDRIAL-RELATED"/>
    <property type="match status" value="1"/>
</dbReference>
<dbReference type="RefSeq" id="WP_250248311.1">
    <property type="nucleotide sequence ID" value="NZ_CP097753.1"/>
</dbReference>
<dbReference type="GO" id="GO:0008033">
    <property type="term" value="P:tRNA processing"/>
    <property type="evidence" value="ECO:0007669"/>
    <property type="project" value="UniProtKB-UniRule"/>
</dbReference>
<dbReference type="NCBIfam" id="NF007110">
    <property type="entry name" value="PRK09559.1"/>
    <property type="match status" value="1"/>
</dbReference>
<evidence type="ECO:0000313" key="6">
    <source>
        <dbReference type="EMBL" id="URJ27934.1"/>
    </source>
</evidence>
<gene>
    <name evidence="6" type="primary">ygfZ</name>
    <name evidence="6" type="ORF">M9393_01915</name>
</gene>